<accession>A0ABS7DPN9</accession>
<dbReference type="EMBL" id="JAGFNZ010000003">
    <property type="protein sequence ID" value="MBW7573066.1"/>
    <property type="molecule type" value="Genomic_DNA"/>
</dbReference>
<proteinExistence type="predicted"/>
<dbReference type="Proteomes" id="UP000719942">
    <property type="component" value="Unassembled WGS sequence"/>
</dbReference>
<comment type="caution">
    <text evidence="2">The sequence shown here is derived from an EMBL/GenBank/DDBJ whole genome shotgun (WGS) entry which is preliminary data.</text>
</comment>
<dbReference type="SMART" id="SM00842">
    <property type="entry name" value="FtsA"/>
    <property type="match status" value="1"/>
</dbReference>
<dbReference type="PANTHER" id="PTHR32432">
    <property type="entry name" value="CELL DIVISION PROTEIN FTSA-RELATED"/>
    <property type="match status" value="1"/>
</dbReference>
<dbReference type="GO" id="GO:0051301">
    <property type="term" value="P:cell division"/>
    <property type="evidence" value="ECO:0007669"/>
    <property type="project" value="UniProtKB-KW"/>
</dbReference>
<keyword evidence="2" id="KW-0132">Cell division</keyword>
<dbReference type="InterPro" id="IPR043129">
    <property type="entry name" value="ATPase_NBD"/>
</dbReference>
<name>A0ABS7DPN9_9FIRM</name>
<organism evidence="2 3">
    <name type="scientific">Caproiciproducens faecalis</name>
    <dbReference type="NCBI Taxonomy" id="2820301"/>
    <lineage>
        <taxon>Bacteria</taxon>
        <taxon>Bacillati</taxon>
        <taxon>Bacillota</taxon>
        <taxon>Clostridia</taxon>
        <taxon>Eubacteriales</taxon>
        <taxon>Acutalibacteraceae</taxon>
        <taxon>Caproiciproducens</taxon>
    </lineage>
</organism>
<gene>
    <name evidence="2" type="ORF">J5W02_09595</name>
</gene>
<keyword evidence="3" id="KW-1185">Reference proteome</keyword>
<protein>
    <submittedName>
        <fullName evidence="2">Cell division protein FtsA</fullName>
    </submittedName>
</protein>
<dbReference type="Pfam" id="PF14450">
    <property type="entry name" value="FtsA"/>
    <property type="match status" value="1"/>
</dbReference>
<evidence type="ECO:0000259" key="1">
    <source>
        <dbReference type="SMART" id="SM00842"/>
    </source>
</evidence>
<dbReference type="PANTHER" id="PTHR32432:SF3">
    <property type="entry name" value="ETHANOLAMINE UTILIZATION PROTEIN EUTJ"/>
    <property type="match status" value="1"/>
</dbReference>
<keyword evidence="2" id="KW-0131">Cell cycle</keyword>
<evidence type="ECO:0000313" key="2">
    <source>
        <dbReference type="EMBL" id="MBW7573066.1"/>
    </source>
</evidence>
<dbReference type="Gene3D" id="3.30.420.40">
    <property type="match status" value="2"/>
</dbReference>
<dbReference type="SUPFAM" id="SSF53067">
    <property type="entry name" value="Actin-like ATPase domain"/>
    <property type="match status" value="2"/>
</dbReference>
<feature type="domain" description="SHS2" evidence="1">
    <location>
        <begin position="24"/>
        <end position="222"/>
    </location>
</feature>
<evidence type="ECO:0000313" key="3">
    <source>
        <dbReference type="Proteomes" id="UP000719942"/>
    </source>
</evidence>
<dbReference type="CDD" id="cd24004">
    <property type="entry name" value="ASKHA_NBD_PilM-like"/>
    <property type="match status" value="1"/>
</dbReference>
<dbReference type="InterPro" id="IPR003494">
    <property type="entry name" value="SHS2_FtsA"/>
</dbReference>
<reference evidence="2 3" key="1">
    <citation type="submission" date="2021-03" db="EMBL/GenBank/DDBJ databases">
        <title>Caproiciproducens sp. nov. isolated from feces of cow.</title>
        <authorList>
            <person name="Choi J.-Y."/>
        </authorList>
    </citation>
    <scope>NUCLEOTIDE SEQUENCE [LARGE SCALE GENOMIC DNA]</scope>
    <source>
        <strain evidence="2 3">AGMB10547</strain>
    </source>
</reference>
<dbReference type="RefSeq" id="WP_219965467.1">
    <property type="nucleotide sequence ID" value="NZ_JAGFNZ010000003.1"/>
</dbReference>
<sequence>MQTEIQPDSLAKPADGAAAPEDYVFALDIGTRSVIGIVGTLEKEKLRISAVEQVEHPKRAMIDGQIEDIEQVSRVAKQVKEKLEKRVGYPLRHVCVAAAGRALKTQKASYELALKQSQVIDEELVCRLEAGAIEAAERQFNPETPDENQPVFYLVGYSVIQYTLDRYPISNLLEHRGQNIGVEVIATFLPREVVDSLYTTMHKTGLEVSSLTLEPIAAMNAAIPQKLRLLNLALVDIGAGTSDIAISKDGGVVGYTMATVAGDEVTEAIMKIYLVDFNTAEEIKLKMSGERDIVFTDILGFEHTVTPEEIRSQTEPVMRALCEEISQRIVQTNGGPPSAVFLVGGGSKLPGMCECVAEYLNLPVTRVAIGGSNFMVHISSSEENVTGPEYATPLGIAVSAALNLINDSFTITLNGSRAKLFRSGKLSVLDVLLMNGFSYNQLISRSGQSMIVELNGEKKIIYGGHPAAARILLNGAESNIAATIKAGDSIDFTPAVAGEDAHPLLGDLVSLEQTCTVFLNGSEFSVGTRAIVNGQPAGPEHPLCARDRVQTFPIKTLRELLIFAGEDETRPYLLNGQLADPESPLAAGDQIEYAPIIIQAEAPPEPVFDEPVQEAEPQTAEVLREDEPPEAAALRVTLNGAPLALKAKPDKTPYRLIDMLNLVDFDLSKPQGNIVLHINGQDSAYLQVLADGDKVEIFWDHTQRPS</sequence>
<dbReference type="InterPro" id="IPR050696">
    <property type="entry name" value="FtsA/MreB"/>
</dbReference>